<comment type="similarity">
    <text evidence="1">Belongs to the universal stress protein A family.</text>
</comment>
<reference evidence="3 4" key="1">
    <citation type="journal article" date="2014" name="PLoS Genet.">
        <title>Phylogenetically driven sequencing of extremely halophilic archaea reveals strategies for static and dynamic osmo-response.</title>
        <authorList>
            <person name="Becker E.A."/>
            <person name="Seitzer P.M."/>
            <person name="Tritt A."/>
            <person name="Larsen D."/>
            <person name="Krusor M."/>
            <person name="Yao A.I."/>
            <person name="Wu D."/>
            <person name="Madern D."/>
            <person name="Eisen J.A."/>
            <person name="Darling A.E."/>
            <person name="Facciotti M.T."/>
        </authorList>
    </citation>
    <scope>NUCLEOTIDE SEQUENCE [LARGE SCALE GENOMIC DNA]</scope>
    <source>
        <strain evidence="3 4">DSM 18795</strain>
    </source>
</reference>
<dbReference type="PANTHER" id="PTHR46268:SF24">
    <property type="entry name" value="UNIVERSAL STRESS PROTEIN"/>
    <property type="match status" value="1"/>
</dbReference>
<dbReference type="SUPFAM" id="SSF52402">
    <property type="entry name" value="Adenine nucleotide alpha hydrolases-like"/>
    <property type="match status" value="1"/>
</dbReference>
<dbReference type="Pfam" id="PF00582">
    <property type="entry name" value="Usp"/>
    <property type="match status" value="1"/>
</dbReference>
<protein>
    <submittedName>
        <fullName evidence="3">UspA domain-containing protein</fullName>
    </submittedName>
</protein>
<dbReference type="Gene3D" id="3.40.50.620">
    <property type="entry name" value="HUPs"/>
    <property type="match status" value="1"/>
</dbReference>
<dbReference type="EMBL" id="AOIA01000017">
    <property type="protein sequence ID" value="ELY66502.1"/>
    <property type="molecule type" value="Genomic_DNA"/>
</dbReference>
<dbReference type="PRINTS" id="PR01438">
    <property type="entry name" value="UNVRSLSTRESS"/>
</dbReference>
<dbReference type="PATRIC" id="fig|1227498.3.peg.235"/>
<name>L9XYG2_9EURY</name>
<organism evidence="3 4">
    <name type="scientific">Natronococcus jeotgali DSM 18795</name>
    <dbReference type="NCBI Taxonomy" id="1227498"/>
    <lineage>
        <taxon>Archaea</taxon>
        <taxon>Methanobacteriati</taxon>
        <taxon>Methanobacteriota</taxon>
        <taxon>Stenosarchaea group</taxon>
        <taxon>Halobacteria</taxon>
        <taxon>Halobacteriales</taxon>
        <taxon>Natrialbaceae</taxon>
        <taxon>Natronococcus</taxon>
    </lineage>
</organism>
<dbReference type="AlphaFoldDB" id="L9XYG2"/>
<dbReference type="InterPro" id="IPR014729">
    <property type="entry name" value="Rossmann-like_a/b/a_fold"/>
</dbReference>
<evidence type="ECO:0000313" key="3">
    <source>
        <dbReference type="EMBL" id="ELY66502.1"/>
    </source>
</evidence>
<evidence type="ECO:0000259" key="2">
    <source>
        <dbReference type="Pfam" id="PF00582"/>
    </source>
</evidence>
<feature type="domain" description="UspA" evidence="2">
    <location>
        <begin position="12"/>
        <end position="152"/>
    </location>
</feature>
<dbReference type="CDD" id="cd00293">
    <property type="entry name" value="USP-like"/>
    <property type="match status" value="1"/>
</dbReference>
<accession>L9XYG2</accession>
<gene>
    <name evidence="3" type="ORF">C492_01219</name>
</gene>
<dbReference type="InterPro" id="IPR006015">
    <property type="entry name" value="Universal_stress_UspA"/>
</dbReference>
<evidence type="ECO:0000313" key="4">
    <source>
        <dbReference type="Proteomes" id="UP000011531"/>
    </source>
</evidence>
<comment type="caution">
    <text evidence="3">The sequence shown here is derived from an EMBL/GenBank/DDBJ whole genome shotgun (WGS) entry which is preliminary data.</text>
</comment>
<dbReference type="PANTHER" id="PTHR46268">
    <property type="entry name" value="STRESS RESPONSE PROTEIN NHAX"/>
    <property type="match status" value="1"/>
</dbReference>
<sequence length="160" mass="17518">MRRGGVAPTSDMNDRILVPYDGSPPSATALEFALETFPDADVTALHVIQIPEGYWEAFEGPEVRLPTTEKAREYAAEILEGARELAAERDREIDTEIRTGQPEDRIVECAEKEGYDVIVMGSHGREGISRVLLGSVAENVVRRSPTPVVVARDPDDAGLE</sequence>
<dbReference type="InterPro" id="IPR006016">
    <property type="entry name" value="UspA"/>
</dbReference>
<evidence type="ECO:0000256" key="1">
    <source>
        <dbReference type="ARBA" id="ARBA00008791"/>
    </source>
</evidence>
<proteinExistence type="inferred from homology"/>
<dbReference type="Proteomes" id="UP000011531">
    <property type="component" value="Unassembled WGS sequence"/>
</dbReference>
<keyword evidence="4" id="KW-1185">Reference proteome</keyword>